<feature type="compositionally biased region" description="Basic residues" evidence="2">
    <location>
        <begin position="438"/>
        <end position="455"/>
    </location>
</feature>
<dbReference type="SUPFAM" id="SSF55781">
    <property type="entry name" value="GAF domain-like"/>
    <property type="match status" value="1"/>
</dbReference>
<name>A0ABS0NJD7_9ACTN</name>
<feature type="compositionally biased region" description="Low complexity" evidence="2">
    <location>
        <begin position="27"/>
        <end position="36"/>
    </location>
</feature>
<dbReference type="EMBL" id="JACYXC010000001">
    <property type="protein sequence ID" value="MBH5335268.1"/>
    <property type="molecule type" value="Genomic_DNA"/>
</dbReference>
<dbReference type="SMART" id="SM00331">
    <property type="entry name" value="PP2C_SIG"/>
    <property type="match status" value="1"/>
</dbReference>
<feature type="region of interest" description="Disordered" evidence="2">
    <location>
        <begin position="1"/>
        <end position="47"/>
    </location>
</feature>
<feature type="compositionally biased region" description="Basic residues" evidence="2">
    <location>
        <begin position="484"/>
        <end position="508"/>
    </location>
</feature>
<feature type="compositionally biased region" description="Pro residues" evidence="2">
    <location>
        <begin position="371"/>
        <end position="382"/>
    </location>
</feature>
<keyword evidence="1" id="KW-0378">Hydrolase</keyword>
<feature type="compositionally biased region" description="Basic and acidic residues" evidence="2">
    <location>
        <begin position="529"/>
        <end position="541"/>
    </location>
</feature>
<dbReference type="Pfam" id="PF13185">
    <property type="entry name" value="GAF_2"/>
    <property type="match status" value="1"/>
</dbReference>
<dbReference type="PANTHER" id="PTHR43156">
    <property type="entry name" value="STAGE II SPORULATION PROTEIN E-RELATED"/>
    <property type="match status" value="1"/>
</dbReference>
<evidence type="ECO:0000256" key="2">
    <source>
        <dbReference type="SAM" id="MobiDB-lite"/>
    </source>
</evidence>
<gene>
    <name evidence="5" type="ORF">IHE55_10890</name>
</gene>
<dbReference type="Pfam" id="PF07228">
    <property type="entry name" value="SpoIIE"/>
    <property type="match status" value="1"/>
</dbReference>
<dbReference type="InterPro" id="IPR029016">
    <property type="entry name" value="GAF-like_dom_sf"/>
</dbReference>
<protein>
    <submittedName>
        <fullName evidence="5">SpoIIE family protein phosphatase</fullName>
    </submittedName>
</protein>
<evidence type="ECO:0000259" key="3">
    <source>
        <dbReference type="SMART" id="SM00065"/>
    </source>
</evidence>
<dbReference type="SMART" id="SM00065">
    <property type="entry name" value="GAF"/>
    <property type="match status" value="1"/>
</dbReference>
<dbReference type="Gene3D" id="3.60.40.10">
    <property type="entry name" value="PPM-type phosphatase domain"/>
    <property type="match status" value="1"/>
</dbReference>
<feature type="domain" description="GAF" evidence="3">
    <location>
        <begin position="75"/>
        <end position="225"/>
    </location>
</feature>
<dbReference type="InterPro" id="IPR001932">
    <property type="entry name" value="PPM-type_phosphatase-like_dom"/>
</dbReference>
<dbReference type="InterPro" id="IPR036457">
    <property type="entry name" value="PPM-type-like_dom_sf"/>
</dbReference>
<dbReference type="Proteomes" id="UP000807371">
    <property type="component" value="Unassembled WGS sequence"/>
</dbReference>
<reference evidence="5 6" key="1">
    <citation type="submission" date="2020-09" db="EMBL/GenBank/DDBJ databases">
        <title>Biosynthesis of the nuclear factor of activated T cells inhibitor NFAT-133 and its congeners in Streptomyces pactum.</title>
        <authorList>
            <person name="Zhou W."/>
            <person name="Posri P."/>
            <person name="Abugrain M.E."/>
            <person name="Weisberg A.J."/>
            <person name="Chang J.H."/>
            <person name="Mahmud T."/>
        </authorList>
    </citation>
    <scope>NUCLEOTIDE SEQUENCE [LARGE SCALE GENOMIC DNA]</scope>
    <source>
        <strain evidence="5 6">ATCC 27456</strain>
    </source>
</reference>
<dbReference type="Gene3D" id="3.30.450.40">
    <property type="match status" value="1"/>
</dbReference>
<evidence type="ECO:0000313" key="6">
    <source>
        <dbReference type="Proteomes" id="UP000807371"/>
    </source>
</evidence>
<organism evidence="5 6">
    <name type="scientific">Streptomyces pactum</name>
    <dbReference type="NCBI Taxonomy" id="68249"/>
    <lineage>
        <taxon>Bacteria</taxon>
        <taxon>Bacillati</taxon>
        <taxon>Actinomycetota</taxon>
        <taxon>Actinomycetes</taxon>
        <taxon>Kitasatosporales</taxon>
        <taxon>Streptomycetaceae</taxon>
        <taxon>Streptomyces</taxon>
    </lineage>
</organism>
<evidence type="ECO:0000256" key="1">
    <source>
        <dbReference type="ARBA" id="ARBA00022801"/>
    </source>
</evidence>
<feature type="compositionally biased region" description="Pro residues" evidence="2">
    <location>
        <begin position="14"/>
        <end position="26"/>
    </location>
</feature>
<accession>A0ABS0NJD7</accession>
<dbReference type="PANTHER" id="PTHR43156:SF2">
    <property type="entry name" value="STAGE II SPORULATION PROTEIN E"/>
    <property type="match status" value="1"/>
</dbReference>
<dbReference type="InterPro" id="IPR003018">
    <property type="entry name" value="GAF"/>
</dbReference>
<sequence length="559" mass="59252">MGTGEAPRWRQSADPPPAPCPDPPGPGAATGAAGAEDSADTPPEEPADRLRALAEARDRLQALLDAVLTISRELELPVVLRRIVTTAMDLVGARYGALGVLDGTGSRLDQFITAGLTEQERADLAGIDFPRGRGVLGHLIHHPQPLRLTDLTAHPASVGFPPGHPHMRTLLGAAITVRGKVYGDLYLSERHDGQPFDAQDEEILVALAGAAGIAIANARLYEQVHSGAEHFQRLLLPAVPDLRPFEAAAVYRPAAQPHHLGGDWYDTMLLPDGSCAAVIGDVVGHDLNAAAAMAQARNMLRALVYDRCTPPSEVLHQLDRTLQAITDVPVTTACLARLEPDPPAPAGHPPPHRTTPAPPPRRTTPDRGRPPPRPPTRPPPGDPARRWPGPHLHLDAPLEQRRAPAAPAAHAGRPHRVPVGRARTPAGGGPRPGPARPPAHRPGRLHRPVLHRRPGRAPGTPPGHLAGGPRQAGGVLLRDAAGGVRHRPGRPAPQRRPRRHGPPRRPHPAPRLTTSCRPATGPTAPAVPDGRRATRPRRDAAPPRPLTSPSRAVRPASAG</sequence>
<feature type="compositionally biased region" description="Pro residues" evidence="2">
    <location>
        <begin position="341"/>
        <end position="362"/>
    </location>
</feature>
<keyword evidence="6" id="KW-1185">Reference proteome</keyword>
<feature type="compositionally biased region" description="Basic and acidic residues" evidence="2">
    <location>
        <begin position="392"/>
        <end position="402"/>
    </location>
</feature>
<evidence type="ECO:0000313" key="5">
    <source>
        <dbReference type="EMBL" id="MBH5335268.1"/>
    </source>
</evidence>
<proteinExistence type="predicted"/>
<feature type="region of interest" description="Disordered" evidence="2">
    <location>
        <begin position="337"/>
        <end position="559"/>
    </location>
</feature>
<dbReference type="InterPro" id="IPR052016">
    <property type="entry name" value="Bact_Sigma-Reg"/>
</dbReference>
<comment type="caution">
    <text evidence="5">The sequence shown here is derived from an EMBL/GenBank/DDBJ whole genome shotgun (WGS) entry which is preliminary data.</text>
</comment>
<feature type="domain" description="PPM-type phosphatase" evidence="4">
    <location>
        <begin position="245"/>
        <end position="419"/>
    </location>
</feature>
<evidence type="ECO:0000259" key="4">
    <source>
        <dbReference type="SMART" id="SM00331"/>
    </source>
</evidence>